<keyword evidence="6" id="KW-1185">Reference proteome</keyword>
<dbReference type="Gene3D" id="2.60.120.10">
    <property type="entry name" value="Jelly Rolls"/>
    <property type="match status" value="1"/>
</dbReference>
<accession>A0ABR9VNG5</accession>
<organism evidence="5 6">
    <name type="scientific">Synechocystis salina LEGE 00031</name>
    <dbReference type="NCBI Taxonomy" id="1828736"/>
    <lineage>
        <taxon>Bacteria</taxon>
        <taxon>Bacillati</taxon>
        <taxon>Cyanobacteriota</taxon>
        <taxon>Cyanophyceae</taxon>
        <taxon>Synechococcales</taxon>
        <taxon>Merismopediaceae</taxon>
        <taxon>Synechocystis</taxon>
    </lineage>
</organism>
<dbReference type="InterPro" id="IPR012318">
    <property type="entry name" value="HTH_CRP"/>
</dbReference>
<dbReference type="EMBL" id="JADEVV010000006">
    <property type="protein sequence ID" value="MBE9252898.1"/>
    <property type="molecule type" value="Genomic_DNA"/>
</dbReference>
<dbReference type="InterPro" id="IPR036390">
    <property type="entry name" value="WH_DNA-bd_sf"/>
</dbReference>
<dbReference type="SUPFAM" id="SSF51206">
    <property type="entry name" value="cAMP-binding domain-like"/>
    <property type="match status" value="1"/>
</dbReference>
<protein>
    <submittedName>
        <fullName evidence="5">Crp/Fnr family transcriptional regulator</fullName>
    </submittedName>
</protein>
<dbReference type="PROSITE" id="PS51063">
    <property type="entry name" value="HTH_CRP_2"/>
    <property type="match status" value="1"/>
</dbReference>
<evidence type="ECO:0000256" key="1">
    <source>
        <dbReference type="ARBA" id="ARBA00023015"/>
    </source>
</evidence>
<dbReference type="CDD" id="cd00092">
    <property type="entry name" value="HTH_CRP"/>
    <property type="match status" value="1"/>
</dbReference>
<dbReference type="SMART" id="SM00419">
    <property type="entry name" value="HTH_CRP"/>
    <property type="match status" value="1"/>
</dbReference>
<dbReference type="Pfam" id="PF13545">
    <property type="entry name" value="HTH_Crp_2"/>
    <property type="match status" value="1"/>
</dbReference>
<evidence type="ECO:0000313" key="5">
    <source>
        <dbReference type="EMBL" id="MBE9252898.1"/>
    </source>
</evidence>
<keyword evidence="1" id="KW-0805">Transcription regulation</keyword>
<evidence type="ECO:0000256" key="3">
    <source>
        <dbReference type="ARBA" id="ARBA00023163"/>
    </source>
</evidence>
<dbReference type="PROSITE" id="PS00042">
    <property type="entry name" value="HTH_CRP_1"/>
    <property type="match status" value="1"/>
</dbReference>
<evidence type="ECO:0000313" key="6">
    <source>
        <dbReference type="Proteomes" id="UP000658720"/>
    </source>
</evidence>
<gene>
    <name evidence="5" type="ORF">IQ217_03305</name>
</gene>
<name>A0ABR9VNG5_9SYNC</name>
<dbReference type="InterPro" id="IPR036388">
    <property type="entry name" value="WH-like_DNA-bd_sf"/>
</dbReference>
<reference evidence="5 6" key="1">
    <citation type="submission" date="2020-10" db="EMBL/GenBank/DDBJ databases">
        <authorList>
            <person name="Castelo-Branco R."/>
            <person name="Eusebio N."/>
            <person name="Adriana R."/>
            <person name="Vieira A."/>
            <person name="Brugerolle De Fraissinette N."/>
            <person name="Rezende De Castro R."/>
            <person name="Schneider M.P."/>
            <person name="Vasconcelos V."/>
            <person name="Leao P.N."/>
        </authorList>
    </citation>
    <scope>NUCLEOTIDE SEQUENCE [LARGE SCALE GENOMIC DNA]</scope>
    <source>
        <strain evidence="5 6">LEGE 00031</strain>
    </source>
</reference>
<dbReference type="InterPro" id="IPR018335">
    <property type="entry name" value="Tscrpt_reg_HTH_Crp-type_CS"/>
</dbReference>
<keyword evidence="3" id="KW-0804">Transcription</keyword>
<keyword evidence="2" id="KW-0238">DNA-binding</keyword>
<dbReference type="InterPro" id="IPR014710">
    <property type="entry name" value="RmlC-like_jellyroll"/>
</dbReference>
<dbReference type="Proteomes" id="UP000658720">
    <property type="component" value="Unassembled WGS sequence"/>
</dbReference>
<dbReference type="Gene3D" id="1.10.10.10">
    <property type="entry name" value="Winged helix-like DNA-binding domain superfamily/Winged helix DNA-binding domain"/>
    <property type="match status" value="1"/>
</dbReference>
<evidence type="ECO:0000256" key="2">
    <source>
        <dbReference type="ARBA" id="ARBA00023125"/>
    </source>
</evidence>
<sequence>MFVNSSPIADGLNTLVGLDSQPLQFYERGDIVPPKDQGCWQIYRGVLQVSQWTLGGDEVLMGWAQPGSFVGLDFSANQRETYQIRALTDVYLRGYSLQMITNNAKLCRLVLDQTLQQVRQREALLAIAGYKRVDERLQGLLNLLGQELGQPTTGGLRLSVRLTHQMLANAIGTTRVTVTRLLGEFQAQGKVSLDGDRHLVVALEN</sequence>
<proteinExistence type="predicted"/>
<dbReference type="InterPro" id="IPR018490">
    <property type="entry name" value="cNMP-bd_dom_sf"/>
</dbReference>
<feature type="domain" description="HTH crp-type" evidence="4">
    <location>
        <begin position="131"/>
        <end position="204"/>
    </location>
</feature>
<dbReference type="RefSeq" id="WP_194014920.1">
    <property type="nucleotide sequence ID" value="NZ_JADEVV010000006.1"/>
</dbReference>
<evidence type="ECO:0000259" key="4">
    <source>
        <dbReference type="PROSITE" id="PS51063"/>
    </source>
</evidence>
<comment type="caution">
    <text evidence="5">The sequence shown here is derived from an EMBL/GenBank/DDBJ whole genome shotgun (WGS) entry which is preliminary data.</text>
</comment>
<dbReference type="SUPFAM" id="SSF46785">
    <property type="entry name" value="Winged helix' DNA-binding domain"/>
    <property type="match status" value="1"/>
</dbReference>